<dbReference type="RefSeq" id="XP_026678875.1">
    <property type="nucleotide sequence ID" value="XM_026823074.1"/>
</dbReference>
<sequence>MGVLRWRERNNRNNTSANSSTVSSSPHTSLDMQTSRDESRTSSSQHDKNNSKELLEETLRGSLPYPMIVTPPSGGYWLDGYENESRQNSNSHQHGPTAPWRSKIECDDTAKCYRRFFLGRVSHQLLFLPSTILHLSYHVFDPNICFSRARFYQRILNHESHSKPE</sequence>
<reference evidence="3" key="1">
    <citation type="submission" date="2023-09" db="UniProtKB">
        <authorList>
            <consortium name="RefSeq"/>
        </authorList>
    </citation>
    <scope>IDENTIFICATION</scope>
</reference>
<accession>A0A1S4EAJ0</accession>
<organism evidence="3">
    <name type="scientific">Diaphorina citri</name>
    <name type="common">Asian citrus psyllid</name>
    <dbReference type="NCBI Taxonomy" id="121845"/>
    <lineage>
        <taxon>Eukaryota</taxon>
        <taxon>Metazoa</taxon>
        <taxon>Ecdysozoa</taxon>
        <taxon>Arthropoda</taxon>
        <taxon>Hexapoda</taxon>
        <taxon>Insecta</taxon>
        <taxon>Pterygota</taxon>
        <taxon>Neoptera</taxon>
        <taxon>Paraneoptera</taxon>
        <taxon>Hemiptera</taxon>
        <taxon>Sternorrhyncha</taxon>
        <taxon>Psylloidea</taxon>
        <taxon>Psyllidae</taxon>
        <taxon>Diaphorininae</taxon>
        <taxon>Diaphorina</taxon>
    </lineage>
</organism>
<feature type="region of interest" description="Disordered" evidence="1">
    <location>
        <begin position="79"/>
        <end position="99"/>
    </location>
</feature>
<name>A0A1S4EAJ0_DIACI</name>
<dbReference type="KEGG" id="dci:103508466"/>
<keyword evidence="2" id="KW-1185">Reference proteome</keyword>
<evidence type="ECO:0000256" key="1">
    <source>
        <dbReference type="SAM" id="MobiDB-lite"/>
    </source>
</evidence>
<dbReference type="Proteomes" id="UP000079169">
    <property type="component" value="Unplaced"/>
</dbReference>
<dbReference type="RefSeq" id="XP_017299260.1">
    <property type="nucleotide sequence ID" value="XM_017443771.2"/>
</dbReference>
<protein>
    <submittedName>
        <fullName evidence="3">Rap1 GTPase-activating protein 2-like isoform X1</fullName>
    </submittedName>
    <submittedName>
        <fullName evidence="4">Rap1 GTPase-activating protein 2-like isoform X2</fullName>
    </submittedName>
</protein>
<dbReference type="PaxDb" id="121845-A0A1S4EAJ0"/>
<proteinExistence type="predicted"/>
<feature type="compositionally biased region" description="Basic and acidic residues" evidence="1">
    <location>
        <begin position="34"/>
        <end position="53"/>
    </location>
</feature>
<evidence type="ECO:0000313" key="2">
    <source>
        <dbReference type="Proteomes" id="UP000079169"/>
    </source>
</evidence>
<evidence type="ECO:0000313" key="4">
    <source>
        <dbReference type="RefSeq" id="XP_026678875.1"/>
    </source>
</evidence>
<dbReference type="GeneID" id="103508466"/>
<evidence type="ECO:0000313" key="3">
    <source>
        <dbReference type="RefSeq" id="XP_017299260.1"/>
    </source>
</evidence>
<dbReference type="STRING" id="121845.A0A1S4EAJ0"/>
<feature type="region of interest" description="Disordered" evidence="1">
    <location>
        <begin position="1"/>
        <end position="53"/>
    </location>
</feature>
<dbReference type="AlphaFoldDB" id="A0A1S4EAJ0"/>
<feature type="compositionally biased region" description="Basic and acidic residues" evidence="1">
    <location>
        <begin position="1"/>
        <end position="11"/>
    </location>
</feature>
<feature type="compositionally biased region" description="Low complexity" evidence="1">
    <location>
        <begin position="12"/>
        <end position="29"/>
    </location>
</feature>
<gene>
    <name evidence="3 4" type="primary">LOC103508466</name>
</gene>